<accession>H8ZFM3</accession>
<feature type="region of interest" description="Disordered" evidence="1">
    <location>
        <begin position="1"/>
        <end position="21"/>
    </location>
</feature>
<dbReference type="OrthoDB" id="2186729at2759"/>
<dbReference type="HOGENOM" id="CLU_2812992_0_0_1"/>
<feature type="compositionally biased region" description="Basic and acidic residues" evidence="1">
    <location>
        <begin position="7"/>
        <end position="16"/>
    </location>
</feature>
<sequence>MMFSRMGNDRPTEGMSKKQKNLTMRALHQVENRFISRKNSENSLGTRVTVKQLKLKYSKVSGFFEAI</sequence>
<dbReference type="AlphaFoldDB" id="H8ZFM3"/>
<reference evidence="2" key="1">
    <citation type="submission" date="2011-03" db="EMBL/GenBank/DDBJ databases">
        <title>The Genome Sequence of Nematocida sp1 strain ERTm2.</title>
        <authorList>
            <consortium name="The Broad Institute Genome Sequencing Platform"/>
            <consortium name="The Broad Institute Genome Sequencing Center for Infectious Disease"/>
            <person name="Cuomo C."/>
            <person name="Troemel E."/>
            <person name="Young S.K."/>
            <person name="Zeng Q."/>
            <person name="Gargeya S."/>
            <person name="Fitzgerald M."/>
            <person name="Haas B."/>
            <person name="Abouelleil A."/>
            <person name="Alvarado L."/>
            <person name="Arachchi H.M."/>
            <person name="Berlin A."/>
            <person name="Brown A."/>
            <person name="Chapman S.B."/>
            <person name="Chen Z."/>
            <person name="Dunbar C."/>
            <person name="Freedman E."/>
            <person name="Gearin G."/>
            <person name="Gellesch M."/>
            <person name="Goldberg J."/>
            <person name="Griggs A."/>
            <person name="Gujja S."/>
            <person name="Heilman E.R."/>
            <person name="Heiman D."/>
            <person name="Howarth C."/>
            <person name="Larson L."/>
            <person name="Lui A."/>
            <person name="MacDonald P.J.P."/>
            <person name="Mehta T."/>
            <person name="Montmayeur A."/>
            <person name="Murphy C."/>
            <person name="Neiman D."/>
            <person name="Pearson M."/>
            <person name="Priest M."/>
            <person name="Roberts A."/>
            <person name="Saif S."/>
            <person name="Shea T."/>
            <person name="Shenoy N."/>
            <person name="Sisk P."/>
            <person name="Stolte C."/>
            <person name="Sykes S."/>
            <person name="White J."/>
            <person name="Yandava C."/>
            <person name="Wortman J."/>
            <person name="Nusbaum C."/>
            <person name="Birren B."/>
        </authorList>
    </citation>
    <scope>NUCLEOTIDE SEQUENCE</scope>
    <source>
        <strain evidence="2">ERTm2</strain>
    </source>
</reference>
<proteinExistence type="predicted"/>
<evidence type="ECO:0000313" key="3">
    <source>
        <dbReference type="EMBL" id="KFG27367.1"/>
    </source>
</evidence>
<name>H8ZFM3_NEMA1</name>
<evidence type="ECO:0000256" key="1">
    <source>
        <dbReference type="SAM" id="MobiDB-lite"/>
    </source>
</evidence>
<keyword evidence="4" id="KW-1185">Reference proteome</keyword>
<accession>A0A086J5E9</accession>
<dbReference type="EMBL" id="JH604640">
    <property type="protein sequence ID" value="EHY64584.1"/>
    <property type="molecule type" value="Genomic_DNA"/>
</dbReference>
<dbReference type="Proteomes" id="UP000005622">
    <property type="component" value="Unassembled WGS sequence"/>
</dbReference>
<evidence type="ECO:0000313" key="4">
    <source>
        <dbReference type="Proteomes" id="UP000054524"/>
    </source>
</evidence>
<reference evidence="3 4" key="3">
    <citation type="journal article" date="2014" name="Genome Announc.">
        <title>Genome Sequence of the Microsporidian Species Nematocida sp1 Strain ERTm6 (ATCC PRA-372).</title>
        <authorList>
            <person name="Bakowski M.A."/>
            <person name="Priest M."/>
            <person name="Young S."/>
            <person name="Cuomo C.A."/>
            <person name="Troemel E.R."/>
        </authorList>
    </citation>
    <scope>NUCLEOTIDE SEQUENCE [LARGE SCALE GENOMIC DNA]</scope>
    <source>
        <strain evidence="3 4">ERTm6</strain>
    </source>
</reference>
<dbReference type="EMBL" id="AKIJ01000001">
    <property type="protein sequence ID" value="KFG27367.1"/>
    <property type="molecule type" value="Genomic_DNA"/>
</dbReference>
<organism evidence="2">
    <name type="scientific">Nematocida ausubeli (strain ATCC PRA-371 / ERTm2)</name>
    <name type="common">Nematode killer fungus</name>
    <dbReference type="NCBI Taxonomy" id="1913371"/>
    <lineage>
        <taxon>Eukaryota</taxon>
        <taxon>Fungi</taxon>
        <taxon>Fungi incertae sedis</taxon>
        <taxon>Microsporidia</taxon>
        <taxon>Nematocida</taxon>
    </lineage>
</organism>
<protein>
    <submittedName>
        <fullName evidence="2">Uncharacterized protein</fullName>
    </submittedName>
</protein>
<evidence type="ECO:0000313" key="2">
    <source>
        <dbReference type="EMBL" id="EHY64584.1"/>
    </source>
</evidence>
<reference evidence="3" key="2">
    <citation type="submission" date="2012-10" db="EMBL/GenBank/DDBJ databases">
        <authorList>
            <consortium name="The Broad Institute Genome Sequencing Platform"/>
            <consortium name="The Broad Institute Genome Sequencing Center for Infectious Disease"/>
            <person name="Cuomo C."/>
            <person name="Troemel E."/>
            <person name="Walker B."/>
            <person name="Young S.K."/>
            <person name="Zeng Q."/>
            <person name="Gargeya S."/>
            <person name="Fitzgerald M."/>
            <person name="Haas B."/>
            <person name="Abouelleil A."/>
            <person name="Alvarado L."/>
            <person name="Arachchi H.M."/>
            <person name="Berlin A.M."/>
            <person name="Chapman S.B."/>
            <person name="Goldberg J."/>
            <person name="Griggs A."/>
            <person name="Gujja S."/>
            <person name="Hansen M."/>
            <person name="Howarth C."/>
            <person name="Imamovic A."/>
            <person name="Larimer J."/>
            <person name="McCowan C."/>
            <person name="Murphy C."/>
            <person name="Neiman D."/>
            <person name="Pearson M."/>
            <person name="Priest M."/>
            <person name="Roberts A."/>
            <person name="Saif S."/>
            <person name="Shea T."/>
            <person name="Sisk P."/>
            <person name="Sykes S."/>
            <person name="Wortman J."/>
            <person name="Nusbaum C."/>
            <person name="Birren B."/>
        </authorList>
    </citation>
    <scope>NUCLEOTIDE SEQUENCE</scope>
    <source>
        <strain evidence="3">ERTm6</strain>
    </source>
</reference>
<gene>
    <name evidence="2" type="ORF">NERG_02394</name>
    <name evidence="3" type="ORF">NESG_00445</name>
</gene>
<dbReference type="Proteomes" id="UP000054524">
    <property type="component" value="Unassembled WGS sequence"/>
</dbReference>